<keyword evidence="1" id="KW-0175">Coiled coil</keyword>
<accession>A0ABR4AYG3</accession>
<reference evidence="4 5" key="1">
    <citation type="submission" date="2024-09" db="EMBL/GenBank/DDBJ databases">
        <title>Rethinking Asexuality: The Enigmatic Case of Functional Sexual Genes in Lepraria (Stereocaulaceae).</title>
        <authorList>
            <person name="Doellman M."/>
            <person name="Sun Y."/>
            <person name="Barcenas-Pena A."/>
            <person name="Lumbsch H.T."/>
            <person name="Grewe F."/>
        </authorList>
    </citation>
    <scope>NUCLEOTIDE SEQUENCE [LARGE SCALE GENOMIC DNA]</scope>
    <source>
        <strain evidence="4 5">Grewe 0041</strain>
    </source>
</reference>
<evidence type="ECO:0000259" key="3">
    <source>
        <dbReference type="Pfam" id="PF20994"/>
    </source>
</evidence>
<feature type="compositionally biased region" description="Basic residues" evidence="2">
    <location>
        <begin position="277"/>
        <end position="295"/>
    </location>
</feature>
<dbReference type="EMBL" id="JBHFEH010000044">
    <property type="protein sequence ID" value="KAL2050696.1"/>
    <property type="molecule type" value="Genomic_DNA"/>
</dbReference>
<evidence type="ECO:0000313" key="4">
    <source>
        <dbReference type="EMBL" id="KAL2050696.1"/>
    </source>
</evidence>
<dbReference type="Proteomes" id="UP001590951">
    <property type="component" value="Unassembled WGS sequence"/>
</dbReference>
<feature type="compositionally biased region" description="Low complexity" evidence="2">
    <location>
        <begin position="394"/>
        <end position="403"/>
    </location>
</feature>
<organism evidence="4 5">
    <name type="scientific">Lepraria finkii</name>
    <dbReference type="NCBI Taxonomy" id="1340010"/>
    <lineage>
        <taxon>Eukaryota</taxon>
        <taxon>Fungi</taxon>
        <taxon>Dikarya</taxon>
        <taxon>Ascomycota</taxon>
        <taxon>Pezizomycotina</taxon>
        <taxon>Lecanoromycetes</taxon>
        <taxon>OSLEUM clade</taxon>
        <taxon>Lecanoromycetidae</taxon>
        <taxon>Lecanorales</taxon>
        <taxon>Lecanorineae</taxon>
        <taxon>Stereocaulaceae</taxon>
        <taxon>Lepraria</taxon>
    </lineage>
</organism>
<feature type="compositionally biased region" description="Basic and acidic residues" evidence="2">
    <location>
        <begin position="558"/>
        <end position="568"/>
    </location>
</feature>
<dbReference type="InterPro" id="IPR048743">
    <property type="entry name" value="AME1"/>
</dbReference>
<proteinExistence type="predicted"/>
<feature type="coiled-coil region" evidence="1">
    <location>
        <begin position="605"/>
        <end position="642"/>
    </location>
</feature>
<feature type="region of interest" description="Disordered" evidence="2">
    <location>
        <begin position="29"/>
        <end position="130"/>
    </location>
</feature>
<evidence type="ECO:0000256" key="2">
    <source>
        <dbReference type="SAM" id="MobiDB-lite"/>
    </source>
</evidence>
<feature type="compositionally biased region" description="Basic residues" evidence="2">
    <location>
        <begin position="356"/>
        <end position="372"/>
    </location>
</feature>
<feature type="compositionally biased region" description="Acidic residues" evidence="2">
    <location>
        <begin position="421"/>
        <end position="442"/>
    </location>
</feature>
<feature type="compositionally biased region" description="Polar residues" evidence="2">
    <location>
        <begin position="462"/>
        <end position="482"/>
    </location>
</feature>
<sequence length="673" mass="73747">MAPKREERLLMRQRGAATRQIKNIGFDLVLPGQENAALQSPKSGRSRKTPQPELIPQRSTRQTPAPDELLPQRSARRTPASDDLLPQRSSQGTPAVGATKKHGQAAKAAIAEEEVAKDFPEAQATQDDGEGVALMKRNLSRAAKLAKASTIQEELEVHVTDSQPAEQGLSTQPSSEAKKRKKRKSIGQQSMKAKPKKIESPIQATRQPQKKVHRSKPALPVEHLDSPSKRLQQETEGFVASLEEAEQSQRLGMGGTSNVEDDAGQCPQLATGEAKQKSSKRKRKTVAAQPRKRAKPAPAKEPQVQKPKGGRPIADPEPEASRILDRYDEIEGDLAGAAMGEQDPTLEDAELQDKPKAKRKKRKSIGQRRPKRKSTDLGTPAKAASNKGPPAKPPAQAKSKQAALTKSSNTSRKAKRSFTPVEEEPQNEDEDDLDAEEAEPEVTEAANRRGQSTKTIRPPSSKPATSTKAPQPRTQSSKQPSKPTRAASPKFRGPPKNSIPITIYGPSSPASTASNSHRDDDPLPTAAPSPTTKTNKPPDVLSQICREMIGKTATSLAEKADNDPARRGEWKRKKKTVEMYGEELDARLLQLTRVVNTNTSLNLQVRATTKEERALRKEMKELDQEKERIKENREEILKARKARELEELLSGIAGAVKRGWEMHAKEKDLGGEA</sequence>
<feature type="compositionally biased region" description="Basic and acidic residues" evidence="2">
    <location>
        <begin position="319"/>
        <end position="329"/>
    </location>
</feature>
<comment type="caution">
    <text evidence="4">The sequence shown here is derived from an EMBL/GenBank/DDBJ whole genome shotgun (WGS) entry which is preliminary data.</text>
</comment>
<keyword evidence="5" id="KW-1185">Reference proteome</keyword>
<name>A0ABR4AYG3_9LECA</name>
<evidence type="ECO:0000313" key="5">
    <source>
        <dbReference type="Proteomes" id="UP001590951"/>
    </source>
</evidence>
<gene>
    <name evidence="4" type="ORF">ABVK25_009083</name>
</gene>
<evidence type="ECO:0000256" key="1">
    <source>
        <dbReference type="SAM" id="Coils"/>
    </source>
</evidence>
<feature type="region of interest" description="Disordered" evidence="2">
    <location>
        <begin position="553"/>
        <end position="574"/>
    </location>
</feature>
<feature type="compositionally biased region" description="Polar residues" evidence="2">
    <location>
        <begin position="160"/>
        <end position="175"/>
    </location>
</feature>
<feature type="region of interest" description="Disordered" evidence="2">
    <location>
        <begin position="155"/>
        <end position="540"/>
    </location>
</feature>
<feature type="domain" description="Inner kinetochore subunit AME1" evidence="3">
    <location>
        <begin position="539"/>
        <end position="643"/>
    </location>
</feature>
<dbReference type="Pfam" id="PF20994">
    <property type="entry name" value="CENPU"/>
    <property type="match status" value="1"/>
</dbReference>
<protein>
    <recommendedName>
        <fullName evidence="3">Inner kinetochore subunit AME1 domain-containing protein</fullName>
    </recommendedName>
</protein>
<feature type="compositionally biased region" description="Basic and acidic residues" evidence="2">
    <location>
        <begin position="222"/>
        <end position="233"/>
    </location>
</feature>